<reference evidence="2" key="1">
    <citation type="submission" date="2017-07" db="EMBL/GenBank/DDBJ databases">
        <title>Taro Niue Genome Assembly and Annotation.</title>
        <authorList>
            <person name="Atibalentja N."/>
            <person name="Keating K."/>
            <person name="Fields C.J."/>
        </authorList>
    </citation>
    <scope>NUCLEOTIDE SEQUENCE</scope>
    <source>
        <strain evidence="2">Niue_2</strain>
        <tissue evidence="2">Leaf</tissue>
    </source>
</reference>
<dbReference type="AlphaFoldDB" id="A0A843UXG8"/>
<name>A0A843UXG8_COLES</name>
<evidence type="ECO:0000313" key="3">
    <source>
        <dbReference type="Proteomes" id="UP000652761"/>
    </source>
</evidence>
<keyword evidence="3" id="KW-1185">Reference proteome</keyword>
<accession>A0A843UXG8</accession>
<feature type="compositionally biased region" description="Basic and acidic residues" evidence="1">
    <location>
        <begin position="72"/>
        <end position="86"/>
    </location>
</feature>
<comment type="caution">
    <text evidence="2">The sequence shown here is derived from an EMBL/GenBank/DDBJ whole genome shotgun (WGS) entry which is preliminary data.</text>
</comment>
<feature type="compositionally biased region" description="Basic and acidic residues" evidence="1">
    <location>
        <begin position="28"/>
        <end position="48"/>
    </location>
</feature>
<organism evidence="2 3">
    <name type="scientific">Colocasia esculenta</name>
    <name type="common">Wild taro</name>
    <name type="synonym">Arum esculentum</name>
    <dbReference type="NCBI Taxonomy" id="4460"/>
    <lineage>
        <taxon>Eukaryota</taxon>
        <taxon>Viridiplantae</taxon>
        <taxon>Streptophyta</taxon>
        <taxon>Embryophyta</taxon>
        <taxon>Tracheophyta</taxon>
        <taxon>Spermatophyta</taxon>
        <taxon>Magnoliopsida</taxon>
        <taxon>Liliopsida</taxon>
        <taxon>Araceae</taxon>
        <taxon>Aroideae</taxon>
        <taxon>Colocasieae</taxon>
        <taxon>Colocasia</taxon>
    </lineage>
</organism>
<evidence type="ECO:0000256" key="1">
    <source>
        <dbReference type="SAM" id="MobiDB-lite"/>
    </source>
</evidence>
<gene>
    <name evidence="2" type="ORF">Taro_020867</name>
</gene>
<dbReference type="Proteomes" id="UP000652761">
    <property type="component" value="Unassembled WGS sequence"/>
</dbReference>
<sequence>MRPPPPYRCFSQGMAGCRNRCVPTAVNEKQESIDSVPESKESNPKKLSVDLGVNTLPIEAPSLRQKKSNPKSLKDAVKPKDQRRNDFPSLRETAHHGECTYFPWKHVALGTMKLLRMLNLHFCLLCRHPSMVSFGR</sequence>
<protein>
    <submittedName>
        <fullName evidence="2">Uncharacterized protein</fullName>
    </submittedName>
</protein>
<dbReference type="EMBL" id="NMUH01001045">
    <property type="protein sequence ID" value="MQL88318.1"/>
    <property type="molecule type" value="Genomic_DNA"/>
</dbReference>
<evidence type="ECO:0000313" key="2">
    <source>
        <dbReference type="EMBL" id="MQL88318.1"/>
    </source>
</evidence>
<feature type="region of interest" description="Disordered" evidence="1">
    <location>
        <begin position="28"/>
        <end position="90"/>
    </location>
</feature>
<proteinExistence type="predicted"/>